<protein>
    <submittedName>
        <fullName evidence="1">Ran GAP Rna1</fullName>
    </submittedName>
</protein>
<sequence>MNSLANPIPAENVFSLEGKGLKLTTAADAQPYIDLLKTIPKLELIQLNGNTIGPEAAKAFAAAIKDQKTLK</sequence>
<dbReference type="AlphaFoldDB" id="A0A9W8AZA0"/>
<reference evidence="1" key="1">
    <citation type="submission" date="2022-07" db="EMBL/GenBank/DDBJ databases">
        <title>Phylogenomic reconstructions and comparative analyses of Kickxellomycotina fungi.</title>
        <authorList>
            <person name="Reynolds N.K."/>
            <person name="Stajich J.E."/>
            <person name="Barry K."/>
            <person name="Grigoriev I.V."/>
            <person name="Crous P."/>
            <person name="Smith M.E."/>
        </authorList>
    </citation>
    <scope>NUCLEOTIDE SEQUENCE</scope>
    <source>
        <strain evidence="1">RSA 567</strain>
    </source>
</reference>
<feature type="non-terminal residue" evidence="1">
    <location>
        <position position="71"/>
    </location>
</feature>
<proteinExistence type="predicted"/>
<gene>
    <name evidence="1" type="primary">rna1</name>
    <name evidence="1" type="ORF">H4R34_006085</name>
</gene>
<name>A0A9W8AZA0_9FUNG</name>
<dbReference type="OrthoDB" id="184583at2759"/>
<dbReference type="Gene3D" id="3.80.10.10">
    <property type="entry name" value="Ribonuclease Inhibitor"/>
    <property type="match status" value="1"/>
</dbReference>
<organism evidence="1 2">
    <name type="scientific">Dimargaris verticillata</name>
    <dbReference type="NCBI Taxonomy" id="2761393"/>
    <lineage>
        <taxon>Eukaryota</taxon>
        <taxon>Fungi</taxon>
        <taxon>Fungi incertae sedis</taxon>
        <taxon>Zoopagomycota</taxon>
        <taxon>Kickxellomycotina</taxon>
        <taxon>Dimargaritomycetes</taxon>
        <taxon>Dimargaritales</taxon>
        <taxon>Dimargaritaceae</taxon>
        <taxon>Dimargaris</taxon>
    </lineage>
</organism>
<accession>A0A9W8AZA0</accession>
<comment type="caution">
    <text evidence="1">The sequence shown here is derived from an EMBL/GenBank/DDBJ whole genome shotgun (WGS) entry which is preliminary data.</text>
</comment>
<evidence type="ECO:0000313" key="1">
    <source>
        <dbReference type="EMBL" id="KAJ1970342.1"/>
    </source>
</evidence>
<dbReference type="EMBL" id="JANBQB010001818">
    <property type="protein sequence ID" value="KAJ1970342.1"/>
    <property type="molecule type" value="Genomic_DNA"/>
</dbReference>
<evidence type="ECO:0000313" key="2">
    <source>
        <dbReference type="Proteomes" id="UP001151582"/>
    </source>
</evidence>
<dbReference type="InterPro" id="IPR032675">
    <property type="entry name" value="LRR_dom_sf"/>
</dbReference>
<keyword evidence="2" id="KW-1185">Reference proteome</keyword>
<dbReference type="Proteomes" id="UP001151582">
    <property type="component" value="Unassembled WGS sequence"/>
</dbReference>
<dbReference type="SUPFAM" id="SSF52047">
    <property type="entry name" value="RNI-like"/>
    <property type="match status" value="1"/>
</dbReference>